<dbReference type="Proteomes" id="UP000092607">
    <property type="component" value="Unassembled WGS sequence"/>
</dbReference>
<dbReference type="EMBL" id="LZMS01000058">
    <property type="protein sequence ID" value="OBX62865.1"/>
    <property type="molecule type" value="Genomic_DNA"/>
</dbReference>
<accession>A0A1B8Q273</accession>
<evidence type="ECO:0000313" key="3">
    <source>
        <dbReference type="Proteomes" id="UP000092607"/>
    </source>
</evidence>
<feature type="transmembrane region" description="Helical" evidence="1">
    <location>
        <begin position="98"/>
        <end position="118"/>
    </location>
</feature>
<name>A0A1B8Q273_MORLA</name>
<feature type="transmembrane region" description="Helical" evidence="1">
    <location>
        <begin position="51"/>
        <end position="71"/>
    </location>
</feature>
<dbReference type="RefSeq" id="WP_065255017.1">
    <property type="nucleotide sequence ID" value="NZ_JARDJM010000007.1"/>
</dbReference>
<keyword evidence="1" id="KW-0812">Transmembrane</keyword>
<keyword evidence="1" id="KW-1133">Transmembrane helix</keyword>
<sequence>MSDKQNLDFKKSYKHLSSMPTYLLYFVLHLFGILSRMGFIKIEIKNNIDDYLFLTMLFSTVIIGLIFMICGKKWIRTYFSKQQFSPEKLNKYEQISNYFHKITFVIVLTYWTLHLVLFHKGIFTI</sequence>
<gene>
    <name evidence="2" type="ORF">A9309_06875</name>
</gene>
<feature type="transmembrane region" description="Helical" evidence="1">
    <location>
        <begin position="21"/>
        <end position="39"/>
    </location>
</feature>
<protein>
    <submittedName>
        <fullName evidence="2">Uncharacterized protein</fullName>
    </submittedName>
</protein>
<organism evidence="2 3">
    <name type="scientific">Moraxella lacunata</name>
    <dbReference type="NCBI Taxonomy" id="477"/>
    <lineage>
        <taxon>Bacteria</taxon>
        <taxon>Pseudomonadati</taxon>
        <taxon>Pseudomonadota</taxon>
        <taxon>Gammaproteobacteria</taxon>
        <taxon>Moraxellales</taxon>
        <taxon>Moraxellaceae</taxon>
        <taxon>Moraxella</taxon>
    </lineage>
</organism>
<proteinExistence type="predicted"/>
<comment type="caution">
    <text evidence="2">The sequence shown here is derived from an EMBL/GenBank/DDBJ whole genome shotgun (WGS) entry which is preliminary data.</text>
</comment>
<evidence type="ECO:0000313" key="2">
    <source>
        <dbReference type="EMBL" id="OBX62865.1"/>
    </source>
</evidence>
<keyword evidence="1" id="KW-0472">Membrane</keyword>
<reference evidence="2 3" key="1">
    <citation type="submission" date="2016-06" db="EMBL/GenBank/DDBJ databases">
        <title>Draft genome of Moraxella lacunata CCUG 57757A.</title>
        <authorList>
            <person name="Salva-Serra F."/>
            <person name="Engstrom-Jakobsson H."/>
            <person name="Thorell K."/>
            <person name="Gonzales-Siles L."/>
            <person name="Karlsson R."/>
            <person name="Boulund F."/>
            <person name="Engstrand L."/>
            <person name="Kristiansson E."/>
            <person name="Moore E."/>
        </authorList>
    </citation>
    <scope>NUCLEOTIDE SEQUENCE [LARGE SCALE GENOMIC DNA]</scope>
    <source>
        <strain evidence="2 3">CCUG 57757A</strain>
    </source>
</reference>
<evidence type="ECO:0000256" key="1">
    <source>
        <dbReference type="SAM" id="Phobius"/>
    </source>
</evidence>
<dbReference type="AlphaFoldDB" id="A0A1B8Q273"/>